<reference evidence="2 3" key="1">
    <citation type="journal article" date="2013" name="Genome Biol.">
        <title>Genome of Acanthamoeba castellanii highlights extensive lateral gene transfer and early evolution of tyrosine kinase signaling.</title>
        <authorList>
            <person name="Clarke M."/>
            <person name="Lohan A.J."/>
            <person name="Liu B."/>
            <person name="Lagkouvardos I."/>
            <person name="Roy S."/>
            <person name="Zafar N."/>
            <person name="Bertelli C."/>
            <person name="Schilde C."/>
            <person name="Kianianmomeni A."/>
            <person name="Burglin T.R."/>
            <person name="Frech C."/>
            <person name="Turcotte B."/>
            <person name="Kopec K.O."/>
            <person name="Synnott J.M."/>
            <person name="Choo C."/>
            <person name="Paponov I."/>
            <person name="Finkler A."/>
            <person name="Soon Heng Tan C."/>
            <person name="Hutchins A.P."/>
            <person name="Weinmeier T."/>
            <person name="Rattei T."/>
            <person name="Chu J.S."/>
            <person name="Gimenez G."/>
            <person name="Irimia M."/>
            <person name="Rigden D.J."/>
            <person name="Fitzpatrick D.A."/>
            <person name="Lorenzo-Morales J."/>
            <person name="Bateman A."/>
            <person name="Chiu C.H."/>
            <person name="Tang P."/>
            <person name="Hegemann P."/>
            <person name="Fromm H."/>
            <person name="Raoult D."/>
            <person name="Greub G."/>
            <person name="Miranda-Saavedra D."/>
            <person name="Chen N."/>
            <person name="Nash P."/>
            <person name="Ginger M.L."/>
            <person name="Horn M."/>
            <person name="Schaap P."/>
            <person name="Caler L."/>
            <person name="Loftus B."/>
        </authorList>
    </citation>
    <scope>NUCLEOTIDE SEQUENCE [LARGE SCALE GENOMIC DNA]</scope>
    <source>
        <strain evidence="2 3">Neff</strain>
    </source>
</reference>
<dbReference type="EMBL" id="KB007857">
    <property type="protein sequence ID" value="ELR23720.1"/>
    <property type="molecule type" value="Genomic_DNA"/>
</dbReference>
<proteinExistence type="predicted"/>
<dbReference type="RefSeq" id="XP_004353248.1">
    <property type="nucleotide sequence ID" value="XM_004353196.1"/>
</dbReference>
<evidence type="ECO:0000256" key="1">
    <source>
        <dbReference type="SAM" id="MobiDB-lite"/>
    </source>
</evidence>
<feature type="compositionally biased region" description="Basic and acidic residues" evidence="1">
    <location>
        <begin position="291"/>
        <end position="306"/>
    </location>
</feature>
<feature type="region of interest" description="Disordered" evidence="1">
    <location>
        <begin position="223"/>
        <end position="270"/>
    </location>
</feature>
<feature type="compositionally biased region" description="Polar residues" evidence="1">
    <location>
        <begin position="307"/>
        <end position="316"/>
    </location>
</feature>
<accession>L8HEY1</accession>
<gene>
    <name evidence="2" type="ORF">ACA1_073650</name>
</gene>
<keyword evidence="3" id="KW-1185">Reference proteome</keyword>
<evidence type="ECO:0000313" key="2">
    <source>
        <dbReference type="EMBL" id="ELR23720.1"/>
    </source>
</evidence>
<dbReference type="KEGG" id="acan:ACA1_073650"/>
<feature type="compositionally biased region" description="Polar residues" evidence="1">
    <location>
        <begin position="330"/>
        <end position="344"/>
    </location>
</feature>
<dbReference type="AlphaFoldDB" id="L8HEY1"/>
<protein>
    <submittedName>
        <fullName evidence="2">Uncharacterized protein</fullName>
    </submittedName>
</protein>
<evidence type="ECO:0000313" key="3">
    <source>
        <dbReference type="Proteomes" id="UP000011083"/>
    </source>
</evidence>
<feature type="compositionally biased region" description="Polar residues" evidence="1">
    <location>
        <begin position="237"/>
        <end position="267"/>
    </location>
</feature>
<dbReference type="Proteomes" id="UP000011083">
    <property type="component" value="Unassembled WGS sequence"/>
</dbReference>
<feature type="compositionally biased region" description="Basic and acidic residues" evidence="1">
    <location>
        <begin position="317"/>
        <end position="328"/>
    </location>
</feature>
<name>L8HEY1_ACACF</name>
<feature type="region of interest" description="Disordered" evidence="1">
    <location>
        <begin position="284"/>
        <end position="344"/>
    </location>
</feature>
<sequence>MSSLLLRSSPRHAKCAYHPLWTAQEKRQRCCWACQALLDPGLLQRKKPCANPWPWTRDTLGLGLVTFKGYKLNVDESKRKKKTKNDEAKASPLLCSTPGPSVSHAGHATAFVGVNEDDASSTEADLDMSHDDYSLVGWRDHVADKVAHYLHSVTTARGRHGGGHVDTIDDLLGLVKSAYVRLVGFTPTDHVASGTGEYELLVPDSQEEEDDDAGEEFIVPHIAPVRPRPENIVLPSPASQCSSPDDTTSGRSYSTVDNDCNDAPSSEQAERTCWMDVEELLGDIDDDADLTDPHWKRSAGESDDHSTATGADQQDNLYERDQVAEPERPGTTSSSRLAASPYQV</sequence>
<dbReference type="VEuPathDB" id="AmoebaDB:ACA1_073650"/>
<organism evidence="2 3">
    <name type="scientific">Acanthamoeba castellanii (strain ATCC 30010 / Neff)</name>
    <dbReference type="NCBI Taxonomy" id="1257118"/>
    <lineage>
        <taxon>Eukaryota</taxon>
        <taxon>Amoebozoa</taxon>
        <taxon>Discosea</taxon>
        <taxon>Longamoebia</taxon>
        <taxon>Centramoebida</taxon>
        <taxon>Acanthamoebidae</taxon>
        <taxon>Acanthamoeba</taxon>
    </lineage>
</organism>
<dbReference type="GeneID" id="14924704"/>